<evidence type="ECO:0000313" key="3">
    <source>
        <dbReference type="Proteomes" id="UP001341281"/>
    </source>
</evidence>
<dbReference type="InterPro" id="IPR039156">
    <property type="entry name" value="PHAF1/BROMI"/>
</dbReference>
<organism evidence="2 3">
    <name type="scientific">Paspalum notatum var. saurae</name>
    <dbReference type="NCBI Taxonomy" id="547442"/>
    <lineage>
        <taxon>Eukaryota</taxon>
        <taxon>Viridiplantae</taxon>
        <taxon>Streptophyta</taxon>
        <taxon>Embryophyta</taxon>
        <taxon>Tracheophyta</taxon>
        <taxon>Spermatophyta</taxon>
        <taxon>Magnoliopsida</taxon>
        <taxon>Liliopsida</taxon>
        <taxon>Poales</taxon>
        <taxon>Poaceae</taxon>
        <taxon>PACMAD clade</taxon>
        <taxon>Panicoideae</taxon>
        <taxon>Andropogonodae</taxon>
        <taxon>Paspaleae</taxon>
        <taxon>Paspalinae</taxon>
        <taxon>Paspalum</taxon>
    </lineage>
</organism>
<dbReference type="Proteomes" id="UP001341281">
    <property type="component" value="Chromosome 01"/>
</dbReference>
<dbReference type="AlphaFoldDB" id="A0AAQ3PKF8"/>
<dbReference type="EMBL" id="CP144745">
    <property type="protein sequence ID" value="WVZ53006.1"/>
    <property type="molecule type" value="Genomic_DNA"/>
</dbReference>
<protein>
    <submittedName>
        <fullName evidence="2">Uncharacterized protein</fullName>
    </submittedName>
</protein>
<sequence length="213" mass="24222">MGAITLDLRPGLGVGPFTLGMPISDAFAQIERQPNICDVVHVNVKYFDEEPLNLDFVISFPDHGFHLHFDPWSHVKVDDLHKIKLRLRLIEIYDVKRLQLRCATSLIGTRSCVVIVHPLLFHFQRSINTTTFAVVYALFRPTFPRIYDKDRGIYTLFYPGLSFAFPIPSQYTNLFTNGEVADFPLEFPDGTTPVTCRVSIYDSSTDSKVGVDH</sequence>
<proteinExistence type="inferred from homology"/>
<reference evidence="2 3" key="1">
    <citation type="submission" date="2024-02" db="EMBL/GenBank/DDBJ databases">
        <title>High-quality chromosome-scale genome assembly of Pensacola bahiagrass (Paspalum notatum Flugge var. saurae).</title>
        <authorList>
            <person name="Vega J.M."/>
            <person name="Podio M."/>
            <person name="Orjuela J."/>
            <person name="Siena L.A."/>
            <person name="Pessino S.C."/>
            <person name="Combes M.C."/>
            <person name="Mariac C."/>
            <person name="Albertini E."/>
            <person name="Pupilli F."/>
            <person name="Ortiz J.P.A."/>
            <person name="Leblanc O."/>
        </authorList>
    </citation>
    <scope>NUCLEOTIDE SEQUENCE [LARGE SCALE GENOMIC DNA]</scope>
    <source>
        <strain evidence="2">R1</strain>
        <tissue evidence="2">Leaf</tissue>
    </source>
</reference>
<dbReference type="EMBL" id="CP144745">
    <property type="protein sequence ID" value="WVZ53005.1"/>
    <property type="molecule type" value="Genomic_DNA"/>
</dbReference>
<dbReference type="InterPro" id="IPR005373">
    <property type="entry name" value="PHAF1"/>
</dbReference>
<gene>
    <name evidence="2" type="ORF">U9M48_003999</name>
</gene>
<name>A0AAQ3PKF8_PASNO</name>
<accession>A0AAQ3PKF8</accession>
<evidence type="ECO:0000256" key="1">
    <source>
        <dbReference type="ARBA" id="ARBA00024339"/>
    </source>
</evidence>
<evidence type="ECO:0000313" key="2">
    <source>
        <dbReference type="EMBL" id="WVZ53005.1"/>
    </source>
</evidence>
<dbReference type="PANTHER" id="PTHR13465">
    <property type="entry name" value="UPF0183 PROTEIN"/>
    <property type="match status" value="1"/>
</dbReference>
<dbReference type="Pfam" id="PF03676">
    <property type="entry name" value="PHAF1"/>
    <property type="match status" value="1"/>
</dbReference>
<dbReference type="PANTHER" id="PTHR13465:SF2">
    <property type="entry name" value="PHAGOSOME ASSEMBLY FACTOR 1"/>
    <property type="match status" value="1"/>
</dbReference>
<comment type="similarity">
    <text evidence="1">Belongs to the PHAF1 family.</text>
</comment>
<keyword evidence="3" id="KW-1185">Reference proteome</keyword>